<evidence type="ECO:0000256" key="4">
    <source>
        <dbReference type="SAM" id="SignalP"/>
    </source>
</evidence>
<dbReference type="AlphaFoldDB" id="A0A9P4JZ86"/>
<organism evidence="6 7">
    <name type="scientific">Lojkania enalia</name>
    <dbReference type="NCBI Taxonomy" id="147567"/>
    <lineage>
        <taxon>Eukaryota</taxon>
        <taxon>Fungi</taxon>
        <taxon>Dikarya</taxon>
        <taxon>Ascomycota</taxon>
        <taxon>Pezizomycotina</taxon>
        <taxon>Dothideomycetes</taxon>
        <taxon>Pleosporomycetidae</taxon>
        <taxon>Pleosporales</taxon>
        <taxon>Pleosporales incertae sedis</taxon>
        <taxon>Lojkania</taxon>
    </lineage>
</organism>
<dbReference type="InterPro" id="IPR036188">
    <property type="entry name" value="FAD/NAD-bd_sf"/>
</dbReference>
<proteinExistence type="inferred from homology"/>
<evidence type="ECO:0000313" key="7">
    <source>
        <dbReference type="Proteomes" id="UP000800093"/>
    </source>
</evidence>
<keyword evidence="7" id="KW-1185">Reference proteome</keyword>
<evidence type="ECO:0000256" key="2">
    <source>
        <dbReference type="ARBA" id="ARBA00022630"/>
    </source>
</evidence>
<dbReference type="Proteomes" id="UP000800093">
    <property type="component" value="Unassembled WGS sequence"/>
</dbReference>
<dbReference type="EMBL" id="ML986702">
    <property type="protein sequence ID" value="KAF2259672.1"/>
    <property type="molecule type" value="Genomic_DNA"/>
</dbReference>
<dbReference type="GO" id="GO:0097237">
    <property type="term" value="P:cellular response to toxic substance"/>
    <property type="evidence" value="ECO:0007669"/>
    <property type="project" value="UniProtKB-ARBA"/>
</dbReference>
<feature type="domain" description="FAD/NAD(P)-binding" evidence="5">
    <location>
        <begin position="45"/>
        <end position="335"/>
    </location>
</feature>
<dbReference type="SUPFAM" id="SSF51905">
    <property type="entry name" value="FAD/NAD(P)-binding domain"/>
    <property type="match status" value="1"/>
</dbReference>
<comment type="similarity">
    <text evidence="1">Belongs to the class-II pyridine nucleotide-disulfide oxidoreductase family.</text>
</comment>
<protein>
    <submittedName>
        <fullName evidence="6">Thioredoxin reductase glit</fullName>
    </submittedName>
</protein>
<keyword evidence="4" id="KW-0732">Signal</keyword>
<dbReference type="Pfam" id="PF07992">
    <property type="entry name" value="Pyr_redox_2"/>
    <property type="match status" value="1"/>
</dbReference>
<evidence type="ECO:0000259" key="5">
    <source>
        <dbReference type="Pfam" id="PF07992"/>
    </source>
</evidence>
<dbReference type="InterPro" id="IPR023753">
    <property type="entry name" value="FAD/NAD-binding_dom"/>
</dbReference>
<dbReference type="PANTHER" id="PTHR48105">
    <property type="entry name" value="THIOREDOXIN REDUCTASE 1-RELATED-RELATED"/>
    <property type="match status" value="1"/>
</dbReference>
<dbReference type="GO" id="GO:0016491">
    <property type="term" value="F:oxidoreductase activity"/>
    <property type="evidence" value="ECO:0007669"/>
    <property type="project" value="UniProtKB-KW"/>
</dbReference>
<name>A0A9P4JZ86_9PLEO</name>
<evidence type="ECO:0000256" key="3">
    <source>
        <dbReference type="ARBA" id="ARBA00023002"/>
    </source>
</evidence>
<evidence type="ECO:0000256" key="1">
    <source>
        <dbReference type="ARBA" id="ARBA00009333"/>
    </source>
</evidence>
<reference evidence="7" key="1">
    <citation type="journal article" date="2020" name="Stud. Mycol.">
        <title>101 Dothideomycetes genomes: A test case for predicting lifestyles and emergence of pathogens.</title>
        <authorList>
            <person name="Haridas S."/>
            <person name="Albert R."/>
            <person name="Binder M."/>
            <person name="Bloem J."/>
            <person name="LaButti K."/>
            <person name="Salamov A."/>
            <person name="Andreopoulos B."/>
            <person name="Baker S."/>
            <person name="Barry K."/>
            <person name="Bills G."/>
            <person name="Bluhm B."/>
            <person name="Cannon C."/>
            <person name="Castanera R."/>
            <person name="Culley D."/>
            <person name="Daum C."/>
            <person name="Ezra D."/>
            <person name="Gonzalez J."/>
            <person name="Henrissat B."/>
            <person name="Kuo A."/>
            <person name="Liang C."/>
            <person name="Lipzen A."/>
            <person name="Lutzoni F."/>
            <person name="Magnuson J."/>
            <person name="Mondo S."/>
            <person name="Nolan M."/>
            <person name="Ohm R."/>
            <person name="Pangilinan J."/>
            <person name="Park H.-J."/>
            <person name="Ramirez L."/>
            <person name="Alfaro M."/>
            <person name="Sun H."/>
            <person name="Tritt A."/>
            <person name="Yoshinaga Y."/>
            <person name="Zwiers L.-H."/>
            <person name="Turgeon B."/>
            <person name="Goodwin S."/>
            <person name="Spatafora J."/>
            <person name="Crous P."/>
            <person name="Grigoriev I."/>
        </authorList>
    </citation>
    <scope>NUCLEOTIDE SEQUENCE [LARGE SCALE GENOMIC DNA]</scope>
    <source>
        <strain evidence="7">CBS 304.66</strain>
    </source>
</reference>
<accession>A0A9P4JZ86</accession>
<sequence length="374" mass="40879">MSSQNTQRLATFSALALLLAYTLPGVLPYNFQSVLVDKSEEYDGDVLIIGGGHAGLSGASTLVRHQHNVIVFDDGKPRNKWDTPIHVVPTFDGQKPSDLRKASRRELQKSGLVKFVDERVVKLEKQHDSLFHATTLNGTRWTGRKVLLAPGVEFSFPDISGYKEHFPEKILHCLFTRAFEFKGSASAAVIAADLASSPPHAVILAEDAGKFAEKVTLYTNGDTKLKDQVQAILAEKGENQVPVDSRKITEIAKGPDLNSVTLKFEDGGEKTQNFIVHQPFTKVNTTITDQLGVEVNPRGNIITSLPFYTTHSSGVFAAGDSASPFNMIANAIFQGSNAGAGIARQLPRRVTGNRVDRVKEGGISQWISTLWKER</sequence>
<feature type="chain" id="PRO_5040311985" evidence="4">
    <location>
        <begin position="29"/>
        <end position="374"/>
    </location>
</feature>
<dbReference type="PRINTS" id="PR00469">
    <property type="entry name" value="PNDRDTASEII"/>
</dbReference>
<keyword evidence="3" id="KW-0560">Oxidoreductase</keyword>
<dbReference type="InterPro" id="IPR050097">
    <property type="entry name" value="Ferredoxin-NADP_redctase_2"/>
</dbReference>
<comment type="caution">
    <text evidence="6">The sequence shown here is derived from an EMBL/GenBank/DDBJ whole genome shotgun (WGS) entry which is preliminary data.</text>
</comment>
<gene>
    <name evidence="6" type="ORF">CC78DRAFT_502754</name>
</gene>
<evidence type="ECO:0000313" key="6">
    <source>
        <dbReference type="EMBL" id="KAF2259672.1"/>
    </source>
</evidence>
<feature type="signal peptide" evidence="4">
    <location>
        <begin position="1"/>
        <end position="28"/>
    </location>
</feature>
<dbReference type="OrthoDB" id="10260355at2759"/>
<keyword evidence="2" id="KW-0285">Flavoprotein</keyword>
<dbReference type="Gene3D" id="3.50.50.60">
    <property type="entry name" value="FAD/NAD(P)-binding domain"/>
    <property type="match status" value="2"/>
</dbReference>